<protein>
    <submittedName>
        <fullName evidence="9">Sugar ABC transporter permease</fullName>
    </submittedName>
</protein>
<dbReference type="InterPro" id="IPR000515">
    <property type="entry name" value="MetI-like"/>
</dbReference>
<dbReference type="RefSeq" id="WP_216875915.1">
    <property type="nucleotide sequence ID" value="NZ_JAERQM010000003.1"/>
</dbReference>
<evidence type="ECO:0000256" key="2">
    <source>
        <dbReference type="ARBA" id="ARBA00022448"/>
    </source>
</evidence>
<feature type="transmembrane region" description="Helical" evidence="7">
    <location>
        <begin position="260"/>
        <end position="279"/>
    </location>
</feature>
<feature type="transmembrane region" description="Helical" evidence="7">
    <location>
        <begin position="41"/>
        <end position="59"/>
    </location>
</feature>
<evidence type="ECO:0000256" key="5">
    <source>
        <dbReference type="ARBA" id="ARBA00022989"/>
    </source>
</evidence>
<feature type="transmembrane region" description="Helical" evidence="7">
    <location>
        <begin position="104"/>
        <end position="123"/>
    </location>
</feature>
<reference evidence="9 10" key="1">
    <citation type="submission" date="2021-01" db="EMBL/GenBank/DDBJ databases">
        <title>Roseomonas sp. nov, a bacterium isolated from an oil production mixture in Yumen Oilfield.</title>
        <authorList>
            <person name="Wu D."/>
        </authorList>
    </citation>
    <scope>NUCLEOTIDE SEQUENCE [LARGE SCALE GENOMIC DNA]</scope>
    <source>
        <strain evidence="9 10">ROY-5-3</strain>
    </source>
</reference>
<keyword evidence="10" id="KW-1185">Reference proteome</keyword>
<comment type="caution">
    <text evidence="9">The sequence shown here is derived from an EMBL/GenBank/DDBJ whole genome shotgun (WGS) entry which is preliminary data.</text>
</comment>
<evidence type="ECO:0000313" key="9">
    <source>
        <dbReference type="EMBL" id="MBU8544581.1"/>
    </source>
</evidence>
<feature type="transmembrane region" description="Helical" evidence="7">
    <location>
        <begin position="71"/>
        <end position="92"/>
    </location>
</feature>
<evidence type="ECO:0000256" key="6">
    <source>
        <dbReference type="ARBA" id="ARBA00023136"/>
    </source>
</evidence>
<keyword evidence="6 7" id="KW-0472">Membrane</keyword>
<feature type="domain" description="ABC transmembrane type-1" evidence="8">
    <location>
        <begin position="67"/>
        <end position="280"/>
    </location>
</feature>
<comment type="similarity">
    <text evidence="7">Belongs to the binding-protein-dependent transport system permease family.</text>
</comment>
<dbReference type="Pfam" id="PF00528">
    <property type="entry name" value="BPD_transp_1"/>
    <property type="match status" value="1"/>
</dbReference>
<comment type="subcellular location">
    <subcellularLocation>
        <location evidence="1 7">Cell membrane</location>
        <topology evidence="1 7">Multi-pass membrane protein</topology>
    </subcellularLocation>
</comment>
<evidence type="ECO:0000259" key="8">
    <source>
        <dbReference type="PROSITE" id="PS50928"/>
    </source>
</evidence>
<dbReference type="PROSITE" id="PS50928">
    <property type="entry name" value="ABC_TM1"/>
    <property type="match status" value="1"/>
</dbReference>
<keyword evidence="2 7" id="KW-0813">Transport</keyword>
<evidence type="ECO:0000256" key="1">
    <source>
        <dbReference type="ARBA" id="ARBA00004651"/>
    </source>
</evidence>
<dbReference type="Proteomes" id="UP000689967">
    <property type="component" value="Unassembled WGS sequence"/>
</dbReference>
<dbReference type="PANTHER" id="PTHR30193:SF37">
    <property type="entry name" value="INNER MEMBRANE ABC TRANSPORTER PERMEASE PROTEIN YCJO"/>
    <property type="match status" value="1"/>
</dbReference>
<sequence>MSNSKAIAGAAFAAPAFALMLALLIGPLVVLLALSVTDYRLGALAVNLVGLGHYAALFSDEVFQRALRNTFLYVGFVLPGAVFGGLGIALLVHARIRTRSFYEVIYFLPVTSTLVAMATVWQFMLHPSLGPVSAIFSAFGLAGVDLLNDPDLALGTLAMIGLWQQVGFNMVLFLAGLSAIPRDLYEAAALDGAGGGADRFLRVTWPLLGPTTMFVTITSTIAAFKVFDTVAVLTKGGPLGSTETLLYVLYLEGFQYFRTGYAAAMTIVLLAFLIILSVIQARVIDRKVHYA</sequence>
<accession>A0ABS6H879</accession>
<gene>
    <name evidence="9" type="ORF">JJQ90_12745</name>
</gene>
<dbReference type="PANTHER" id="PTHR30193">
    <property type="entry name" value="ABC TRANSPORTER PERMEASE PROTEIN"/>
    <property type="match status" value="1"/>
</dbReference>
<keyword evidence="4 7" id="KW-0812">Transmembrane</keyword>
<keyword evidence="5 7" id="KW-1133">Transmembrane helix</keyword>
<evidence type="ECO:0000313" key="10">
    <source>
        <dbReference type="Proteomes" id="UP000689967"/>
    </source>
</evidence>
<name>A0ABS6H879_9PROT</name>
<feature type="transmembrane region" description="Helical" evidence="7">
    <location>
        <begin position="6"/>
        <end position="34"/>
    </location>
</feature>
<dbReference type="EMBL" id="JAERQM010000003">
    <property type="protein sequence ID" value="MBU8544581.1"/>
    <property type="molecule type" value="Genomic_DNA"/>
</dbReference>
<evidence type="ECO:0000256" key="4">
    <source>
        <dbReference type="ARBA" id="ARBA00022692"/>
    </source>
</evidence>
<evidence type="ECO:0000256" key="7">
    <source>
        <dbReference type="RuleBase" id="RU363032"/>
    </source>
</evidence>
<keyword evidence="3" id="KW-1003">Cell membrane</keyword>
<feature type="transmembrane region" description="Helical" evidence="7">
    <location>
        <begin position="160"/>
        <end position="180"/>
    </location>
</feature>
<evidence type="ECO:0000256" key="3">
    <source>
        <dbReference type="ARBA" id="ARBA00022475"/>
    </source>
</evidence>
<organism evidence="9 10">
    <name type="scientific">Falsiroseomonas oleicola</name>
    <dbReference type="NCBI Taxonomy" id="2801474"/>
    <lineage>
        <taxon>Bacteria</taxon>
        <taxon>Pseudomonadati</taxon>
        <taxon>Pseudomonadota</taxon>
        <taxon>Alphaproteobacteria</taxon>
        <taxon>Acetobacterales</taxon>
        <taxon>Roseomonadaceae</taxon>
        <taxon>Falsiroseomonas</taxon>
    </lineage>
</organism>
<dbReference type="InterPro" id="IPR051393">
    <property type="entry name" value="ABC_transporter_permease"/>
</dbReference>
<proteinExistence type="inferred from homology"/>